<organism evidence="2 3">
    <name type="scientific">Christiangramia fulva</name>
    <dbReference type="NCBI Taxonomy" id="2126553"/>
    <lineage>
        <taxon>Bacteria</taxon>
        <taxon>Pseudomonadati</taxon>
        <taxon>Bacteroidota</taxon>
        <taxon>Flavobacteriia</taxon>
        <taxon>Flavobacteriales</taxon>
        <taxon>Flavobacteriaceae</taxon>
        <taxon>Christiangramia</taxon>
    </lineage>
</organism>
<dbReference type="PANTHER" id="PTHR35024:SF4">
    <property type="entry name" value="POLYMER-FORMING CYTOSKELETAL PROTEIN"/>
    <property type="match status" value="1"/>
</dbReference>
<dbReference type="AlphaFoldDB" id="A0A2R3Z3L4"/>
<dbReference type="InterPro" id="IPR007607">
    <property type="entry name" value="BacA/B"/>
</dbReference>
<reference evidence="3" key="1">
    <citation type="submission" date="2018-03" db="EMBL/GenBank/DDBJ databases">
        <title>Gramella fulva sp. nov., isolated from a dry surface of tidal flat.</title>
        <authorList>
            <person name="Hwang S.H."/>
            <person name="Hwang W.M."/>
            <person name="Kang K."/>
            <person name="Ahn T.-Y."/>
        </authorList>
    </citation>
    <scope>NUCLEOTIDE SEQUENCE [LARGE SCALE GENOMIC DNA]</scope>
    <source>
        <strain evidence="3">SH35</strain>
    </source>
</reference>
<dbReference type="OrthoDB" id="5432602at2"/>
<evidence type="ECO:0008006" key="4">
    <source>
        <dbReference type="Google" id="ProtNLM"/>
    </source>
</evidence>
<gene>
    <name evidence="2" type="ORF">C7S20_06055</name>
</gene>
<evidence type="ECO:0000313" key="3">
    <source>
        <dbReference type="Proteomes" id="UP000241507"/>
    </source>
</evidence>
<comment type="similarity">
    <text evidence="1">Belongs to the bactofilin family.</text>
</comment>
<evidence type="ECO:0000313" key="2">
    <source>
        <dbReference type="EMBL" id="AVR44863.1"/>
    </source>
</evidence>
<protein>
    <recommendedName>
        <fullName evidence="4">Polymer-forming cytoskeletal protein</fullName>
    </recommendedName>
</protein>
<name>A0A2R3Z3L4_9FLAO</name>
<evidence type="ECO:0000256" key="1">
    <source>
        <dbReference type="ARBA" id="ARBA00044755"/>
    </source>
</evidence>
<dbReference type="PANTHER" id="PTHR35024">
    <property type="entry name" value="HYPOTHETICAL CYTOSOLIC PROTEIN"/>
    <property type="match status" value="1"/>
</dbReference>
<keyword evidence="3" id="KW-1185">Reference proteome</keyword>
<sequence>MFSETKKSKTAASNGEQNRISSGTVITGEISSKGCFRIEGTLEGSLKAEGKVVISEGGLINGTLECENADIEGSFKGKLNVSGVLTLRSPANIEGEVVTGKLAVEPGAVFNATCEMKGAIKPLNDERRKQQREEKSA</sequence>
<dbReference type="Proteomes" id="UP000241507">
    <property type="component" value="Chromosome"/>
</dbReference>
<proteinExistence type="inferred from homology"/>
<dbReference type="KEGG" id="grs:C7S20_06055"/>
<dbReference type="RefSeq" id="WP_107011641.1">
    <property type="nucleotide sequence ID" value="NZ_CP028136.1"/>
</dbReference>
<dbReference type="Pfam" id="PF04519">
    <property type="entry name" value="Bactofilin"/>
    <property type="match status" value="1"/>
</dbReference>
<accession>A0A2R3Z3L4</accession>
<dbReference type="EMBL" id="CP028136">
    <property type="protein sequence ID" value="AVR44863.1"/>
    <property type="molecule type" value="Genomic_DNA"/>
</dbReference>